<dbReference type="AlphaFoldDB" id="A0A7I7WH51"/>
<keyword evidence="1" id="KW-1133">Transmembrane helix</keyword>
<feature type="transmembrane region" description="Helical" evidence="1">
    <location>
        <begin position="256"/>
        <end position="280"/>
    </location>
</feature>
<feature type="transmembrane region" description="Helical" evidence="1">
    <location>
        <begin position="222"/>
        <end position="244"/>
    </location>
</feature>
<reference evidence="2 3" key="1">
    <citation type="journal article" date="2019" name="Emerg. Microbes Infect.">
        <title>Comprehensive subspecies identification of 175 nontuberculous mycobacteria species based on 7547 genomic profiles.</title>
        <authorList>
            <person name="Matsumoto Y."/>
            <person name="Kinjo T."/>
            <person name="Motooka D."/>
            <person name="Nabeya D."/>
            <person name="Jung N."/>
            <person name="Uechi K."/>
            <person name="Horii T."/>
            <person name="Iida T."/>
            <person name="Fujita J."/>
            <person name="Nakamura S."/>
        </authorList>
    </citation>
    <scope>NUCLEOTIDE SEQUENCE [LARGE SCALE GENOMIC DNA]</scope>
    <source>
        <strain evidence="2 3">JCM 12688</strain>
    </source>
</reference>
<accession>A0A7I7WH51</accession>
<keyword evidence="1" id="KW-0472">Membrane</keyword>
<feature type="transmembrane region" description="Helical" evidence="1">
    <location>
        <begin position="175"/>
        <end position="197"/>
    </location>
</feature>
<gene>
    <name evidence="2" type="ORF">MGAD_12710</name>
</gene>
<protein>
    <submittedName>
        <fullName evidence="2">Uncharacterized protein</fullName>
    </submittedName>
</protein>
<evidence type="ECO:0000256" key="1">
    <source>
        <dbReference type="SAM" id="Phobius"/>
    </source>
</evidence>
<dbReference type="EMBL" id="AP022608">
    <property type="protein sequence ID" value="BBZ16936.1"/>
    <property type="molecule type" value="Genomic_DNA"/>
</dbReference>
<dbReference type="RefSeq" id="WP_163685712.1">
    <property type="nucleotide sequence ID" value="NZ_AP022608.1"/>
</dbReference>
<name>A0A7I7WH51_MYCGU</name>
<proteinExistence type="predicted"/>
<dbReference type="Proteomes" id="UP000466187">
    <property type="component" value="Chromosome"/>
</dbReference>
<evidence type="ECO:0000313" key="2">
    <source>
        <dbReference type="EMBL" id="BBZ16936.1"/>
    </source>
</evidence>
<sequence length="299" mass="31647">MNPDEFCTSDQWSVLSAAASHSQFAGVLGGFLITAIALLMDKKSRESIHTLALFSSAVLVLMLSSFLFSLISGNQTPAEGDARGICAIAWTQGAVSTGMLAAGATAFFGGLGWMLASHAVNRVSEHDPDDVGAYCFLADLGGWLTFAATMTTTLILSETAVDYLHFMYGRRPEIFVTGLIVTAAALVILANFALVYVRTKTLRRSLADSAAPTRLALRSLKIATITTVVLAIGASWLAVTLARLPKGWLTEPNAGLVTFVLVLTLVVPTIVSTAICYSVASTDERASIRRARGKAAPRS</sequence>
<feature type="transmembrane region" description="Helical" evidence="1">
    <location>
        <begin position="51"/>
        <end position="71"/>
    </location>
</feature>
<organism evidence="2 3">
    <name type="scientific">Mycolicibacterium gadium</name>
    <name type="common">Mycobacterium gadium</name>
    <dbReference type="NCBI Taxonomy" id="1794"/>
    <lineage>
        <taxon>Bacteria</taxon>
        <taxon>Bacillati</taxon>
        <taxon>Actinomycetota</taxon>
        <taxon>Actinomycetes</taxon>
        <taxon>Mycobacteriales</taxon>
        <taxon>Mycobacteriaceae</taxon>
        <taxon>Mycolicibacterium</taxon>
    </lineage>
</organism>
<evidence type="ECO:0000313" key="3">
    <source>
        <dbReference type="Proteomes" id="UP000466187"/>
    </source>
</evidence>
<feature type="transmembrane region" description="Helical" evidence="1">
    <location>
        <begin position="99"/>
        <end position="119"/>
    </location>
</feature>
<feature type="transmembrane region" description="Helical" evidence="1">
    <location>
        <begin position="20"/>
        <end position="39"/>
    </location>
</feature>
<keyword evidence="1" id="KW-0812">Transmembrane</keyword>
<dbReference type="KEGG" id="mgad:MGAD_12710"/>
<feature type="transmembrane region" description="Helical" evidence="1">
    <location>
        <begin position="131"/>
        <end position="155"/>
    </location>
</feature>